<dbReference type="PANTHER" id="PTHR23227:SF67">
    <property type="entry name" value="CRANIOFACIAL DEVELOPMENT PROTEIN 2-LIKE"/>
    <property type="match status" value="1"/>
</dbReference>
<gene>
    <name evidence="1" type="ORF">R3W88_018943</name>
</gene>
<name>A0AAV9KHV1_9SOLN</name>
<protein>
    <recommendedName>
        <fullName evidence="3">Craniofacial development protein 2-like</fullName>
    </recommendedName>
</protein>
<organism evidence="1 2">
    <name type="scientific">Solanum pinnatisectum</name>
    <name type="common">tansyleaf nightshade</name>
    <dbReference type="NCBI Taxonomy" id="50273"/>
    <lineage>
        <taxon>Eukaryota</taxon>
        <taxon>Viridiplantae</taxon>
        <taxon>Streptophyta</taxon>
        <taxon>Embryophyta</taxon>
        <taxon>Tracheophyta</taxon>
        <taxon>Spermatophyta</taxon>
        <taxon>Magnoliopsida</taxon>
        <taxon>eudicotyledons</taxon>
        <taxon>Gunneridae</taxon>
        <taxon>Pentapetalae</taxon>
        <taxon>asterids</taxon>
        <taxon>lamiids</taxon>
        <taxon>Solanales</taxon>
        <taxon>Solanaceae</taxon>
        <taxon>Solanoideae</taxon>
        <taxon>Solaneae</taxon>
        <taxon>Solanum</taxon>
    </lineage>
</organism>
<dbReference type="AlphaFoldDB" id="A0AAV9KHV1"/>
<keyword evidence="2" id="KW-1185">Reference proteome</keyword>
<reference evidence="1 2" key="1">
    <citation type="submission" date="2023-10" db="EMBL/GenBank/DDBJ databases">
        <title>Genome-Wide Identification Analysis in wild type Solanum Pinnatisectum Reveals Some Genes Defensing Phytophthora Infestans.</title>
        <authorList>
            <person name="Sun C."/>
        </authorList>
    </citation>
    <scope>NUCLEOTIDE SEQUENCE [LARGE SCALE GENOMIC DNA]</scope>
    <source>
        <strain evidence="1">LQN</strain>
        <tissue evidence="1">Leaf</tissue>
    </source>
</reference>
<dbReference type="PANTHER" id="PTHR23227">
    <property type="entry name" value="BUCENTAUR RELATED"/>
    <property type="match status" value="1"/>
</dbReference>
<dbReference type="Proteomes" id="UP001311915">
    <property type="component" value="Unassembled WGS sequence"/>
</dbReference>
<proteinExistence type="predicted"/>
<evidence type="ECO:0000313" key="2">
    <source>
        <dbReference type="Proteomes" id="UP001311915"/>
    </source>
</evidence>
<dbReference type="InterPro" id="IPR036691">
    <property type="entry name" value="Endo/exonu/phosph_ase_sf"/>
</dbReference>
<dbReference type="Gene3D" id="3.60.10.10">
    <property type="entry name" value="Endonuclease/exonuclease/phosphatase"/>
    <property type="match status" value="1"/>
</dbReference>
<dbReference type="EMBL" id="JAWPEI010000010">
    <property type="protein sequence ID" value="KAK4713036.1"/>
    <property type="molecule type" value="Genomic_DNA"/>
</dbReference>
<accession>A0AAV9KHV1</accession>
<evidence type="ECO:0008006" key="3">
    <source>
        <dbReference type="Google" id="ProtNLM"/>
    </source>
</evidence>
<sequence>MMAIKLVVDRLNLNVNYAYAPIVGVDEEAKKLFWEDLDEAMRDILNTEKIFIGGDFNGHIGRNRGGTSLLNFAKAFKLIIANSCFSKKENYLVIFCSTIAKTQIDYFLLRKRIKALQERKTRDLDQVKCIKAEEGKELVEETFIKQRWQLCLDYANITYFHKFLNEEEDKDIVLGELVHSERQRNLGYYRCFRVEEVTHAISRMTRGRAIELDEISVNF</sequence>
<dbReference type="SUPFAM" id="SSF56219">
    <property type="entry name" value="DNase I-like"/>
    <property type="match status" value="1"/>
</dbReference>
<comment type="caution">
    <text evidence="1">The sequence shown here is derived from an EMBL/GenBank/DDBJ whole genome shotgun (WGS) entry which is preliminary data.</text>
</comment>
<evidence type="ECO:0000313" key="1">
    <source>
        <dbReference type="EMBL" id="KAK4713036.1"/>
    </source>
</evidence>
<dbReference type="InterPro" id="IPR027124">
    <property type="entry name" value="Swc5/CFDP1/2"/>
</dbReference>